<dbReference type="RefSeq" id="WP_206725811.1">
    <property type="nucleotide sequence ID" value="NZ_CP071090.1"/>
</dbReference>
<organism evidence="1 2">
    <name type="scientific">Pyxidicoccus parkwayensis</name>
    <dbReference type="NCBI Taxonomy" id="2813578"/>
    <lineage>
        <taxon>Bacteria</taxon>
        <taxon>Pseudomonadati</taxon>
        <taxon>Myxococcota</taxon>
        <taxon>Myxococcia</taxon>
        <taxon>Myxococcales</taxon>
        <taxon>Cystobacterineae</taxon>
        <taxon>Myxococcaceae</taxon>
        <taxon>Pyxidicoccus</taxon>
    </lineage>
</organism>
<protein>
    <submittedName>
        <fullName evidence="1">Uncharacterized protein</fullName>
    </submittedName>
</protein>
<sequence>MPELSGCPSCQGFNPPTANTCLHCRAPLSAGPTRLALSWVASLWTLAGASAVGLTLMACYGMPPCDDGTFDCLPSGCDETIGGSDAGSTDGGDGVICVPQDAGTLGDAGIVGDAGSGG</sequence>
<proteinExistence type="predicted"/>
<evidence type="ECO:0000313" key="1">
    <source>
        <dbReference type="EMBL" id="QSQ24245.1"/>
    </source>
</evidence>
<evidence type="ECO:0000313" key="2">
    <source>
        <dbReference type="Proteomes" id="UP000662747"/>
    </source>
</evidence>
<keyword evidence="2" id="KW-1185">Reference proteome</keyword>
<gene>
    <name evidence="1" type="ORF">JY651_04575</name>
</gene>
<reference evidence="1 2" key="1">
    <citation type="submission" date="2021-02" db="EMBL/GenBank/DDBJ databases">
        <title>De Novo genome assembly of isolated myxobacteria.</title>
        <authorList>
            <person name="Stevens D.C."/>
        </authorList>
    </citation>
    <scope>NUCLEOTIDE SEQUENCE [LARGE SCALE GENOMIC DNA]</scope>
    <source>
        <strain evidence="2">SCPEA02</strain>
    </source>
</reference>
<name>A0ABX7NZK5_9BACT</name>
<accession>A0ABX7NZK5</accession>
<dbReference type="EMBL" id="CP071090">
    <property type="protein sequence ID" value="QSQ24245.1"/>
    <property type="molecule type" value="Genomic_DNA"/>
</dbReference>
<dbReference type="Proteomes" id="UP000662747">
    <property type="component" value="Chromosome"/>
</dbReference>